<organism evidence="6">
    <name type="scientific">Theileria annulata</name>
    <dbReference type="NCBI Taxonomy" id="5874"/>
    <lineage>
        <taxon>Eukaryota</taxon>
        <taxon>Sar</taxon>
        <taxon>Alveolata</taxon>
        <taxon>Apicomplexa</taxon>
        <taxon>Aconoidasida</taxon>
        <taxon>Piroplasmida</taxon>
        <taxon>Theileriidae</taxon>
        <taxon>Theileria</taxon>
    </lineage>
</organism>
<accession>A0A3B0N5D3</accession>
<gene>
    <name evidence="5" type="ORF">TAT_000089700</name>
    <name evidence="6" type="ORF">TAV_000089100</name>
</gene>
<dbReference type="PANTHER" id="PTHR21107">
    <property type="entry name" value="CYTOCHROME C OXIDASE ASSEMBLY PROTEIN COX19"/>
    <property type="match status" value="1"/>
</dbReference>
<sequence>MTVGVTKRVKPIPPDRGSFPLDHEGVCKEDSKKYLDCIRVNKGNSANCTKLASVYLKCRIDNGLLAEEPLTNFGFRAKDISGDSPNRVVDTEVELKPRYERKENKGFIAGTSVVDGYINDQSILSKLLSSHYCDRLSHLIYRIHSSLDYKLKFILSTKLFNFKEQLDSEEVCRQIITALDPEFIYILLRSSTIFKIIGLELSNMLLRSRDSAKHMRKIVAYISNIISENLSRKEFKWDSSTRAISEEIGESETVWIRLIYESLSCLLKLSEYLSSDFVFKYSNTVNVNEMEESIEYLINDMFDISLTNKDDKKQYSVHIREGTQEIDCVLCELLSKKEFKEEHSRLMELYKDLNSLAEAHLQELDMSDSEVPIPKSLDLTRTKLFKVLDTLLDSLLEDLKEKQEGVLLNLSCIELLVKLIPQNNKLSPVEKCIKSNNFDVLKLLIHYLNESSCESEVDGENKKLFEMNLLVSKRCLDILETSITRENMSYLLNFLVICIQKKVIVLNKETCGGFLKLAKRCEVEIHLTLDEVLRIESSLVSSSPFEALEGVMTSISEFIEPFEKMEEFFSVFHRTIQLLFDFFDQINSSKYPNSSSTESCKHYSVRLLGCWMTLEPTHYKNQYLSKLSKIIECISEFDFIWLLPSFNYIDASDIYSVDGLANVLIKLIFGLLKFDEKSGTYKRSIKMLCELVTRIHLDPLVDYDLFLKRINCKLLSEYGTQLCEIGPEITIPECILESGKFSPSNPVEFLAPITVNLENSDSYRLLSKSLLNLLYHLCKNSGDEFIKGGFGGNHDLNKFIKALVDDQYFSDEFELICLATLACGSCIVRVTENTGLKHLGRSVLILVMELVIFFFVHTSPRVPGDYFEDLEKISHYMSLCKVLLLLMNNYRNFLTLFQYSIKKIQLRIPKPVKEDFETLIEEGLVSEEDLSICELISSYVSNIIS</sequence>
<name>A0A3B0N5D3_THEAN</name>
<protein>
    <submittedName>
        <fullName evidence="6">Uncharacterized protein</fullName>
    </submittedName>
</protein>
<evidence type="ECO:0000313" key="6">
    <source>
        <dbReference type="EMBL" id="SVP90186.1"/>
    </source>
</evidence>
<dbReference type="GO" id="GO:0033617">
    <property type="term" value="P:mitochondrial respiratory chain complex IV assembly"/>
    <property type="evidence" value="ECO:0007669"/>
    <property type="project" value="TreeGrafter"/>
</dbReference>
<dbReference type="InterPro" id="IPR051383">
    <property type="entry name" value="COX19"/>
</dbReference>
<evidence type="ECO:0000256" key="2">
    <source>
        <dbReference type="ARBA" id="ARBA00022490"/>
    </source>
</evidence>
<dbReference type="PANTHER" id="PTHR21107:SF2">
    <property type="entry name" value="CYTOCHROME C OXIDASE ASSEMBLY PROTEIN COX19"/>
    <property type="match status" value="1"/>
</dbReference>
<dbReference type="EMBL" id="UIVS01000001">
    <property type="protein sequence ID" value="SVP90186.1"/>
    <property type="molecule type" value="Genomic_DNA"/>
</dbReference>
<dbReference type="GO" id="GO:0005758">
    <property type="term" value="C:mitochondrial intermembrane space"/>
    <property type="evidence" value="ECO:0007669"/>
    <property type="project" value="TreeGrafter"/>
</dbReference>
<comment type="similarity">
    <text evidence="4">Belongs to the COX19 family.</text>
</comment>
<dbReference type="EMBL" id="UIVT01000001">
    <property type="protein sequence ID" value="SVP89044.1"/>
    <property type="molecule type" value="Genomic_DNA"/>
</dbReference>
<evidence type="ECO:0000256" key="4">
    <source>
        <dbReference type="ARBA" id="ARBA00038223"/>
    </source>
</evidence>
<evidence type="ECO:0000256" key="3">
    <source>
        <dbReference type="ARBA" id="ARBA00023157"/>
    </source>
</evidence>
<keyword evidence="3" id="KW-1015">Disulfide bond</keyword>
<evidence type="ECO:0000313" key="5">
    <source>
        <dbReference type="EMBL" id="SVP89044.1"/>
    </source>
</evidence>
<evidence type="ECO:0000256" key="1">
    <source>
        <dbReference type="ARBA" id="ARBA00004496"/>
    </source>
</evidence>
<proteinExistence type="inferred from homology"/>
<dbReference type="AlphaFoldDB" id="A0A3B0N5D3"/>
<reference evidence="6" key="1">
    <citation type="submission" date="2018-07" db="EMBL/GenBank/DDBJ databases">
        <authorList>
            <person name="Quirk P.G."/>
            <person name="Krulwich T.A."/>
        </authorList>
    </citation>
    <scope>NUCLEOTIDE SEQUENCE</scope>
    <source>
        <strain evidence="6">Anand</strain>
    </source>
</reference>
<dbReference type="VEuPathDB" id="PiroplasmaDB:TA06305"/>
<keyword evidence="2" id="KW-0963">Cytoplasm</keyword>
<comment type="subcellular location">
    <subcellularLocation>
        <location evidence="1">Cytoplasm</location>
    </subcellularLocation>
</comment>